<dbReference type="InterPro" id="IPR001387">
    <property type="entry name" value="Cro/C1-type_HTH"/>
</dbReference>
<dbReference type="PROSITE" id="PS50943">
    <property type="entry name" value="HTH_CROC1"/>
    <property type="match status" value="1"/>
</dbReference>
<protein>
    <submittedName>
        <fullName evidence="2">Helix-turn-helix family protein</fullName>
    </submittedName>
    <submittedName>
        <fullName evidence="3">Transcriptional regulator</fullName>
    </submittedName>
</protein>
<reference evidence="2 4" key="1">
    <citation type="submission" date="2015-02" db="EMBL/GenBank/DDBJ databases">
        <title>Genome Sequencing of Rickettsiales.</title>
        <authorList>
            <person name="Daugherty S.C."/>
            <person name="Su Q."/>
            <person name="Abolude K."/>
            <person name="Beier-Sexton M."/>
            <person name="Carlyon J.A."/>
            <person name="Carter R."/>
            <person name="Day N.P."/>
            <person name="Dumler S.J."/>
            <person name="Dyachenko V."/>
            <person name="Godinez A."/>
            <person name="Kurtti T.J."/>
            <person name="Lichay M."/>
            <person name="Mullins K.E."/>
            <person name="Ott S."/>
            <person name="Pappas-Brown V."/>
            <person name="Paris D.H."/>
            <person name="Patel P."/>
            <person name="Richards A.L."/>
            <person name="Sadzewicz L."/>
            <person name="Sears K."/>
            <person name="Seidman D."/>
            <person name="Sengamalay N."/>
            <person name="Stenos J."/>
            <person name="Tallon L.J."/>
            <person name="Vincent G."/>
            <person name="Fraser C.M."/>
            <person name="Munderloh U."/>
            <person name="Dunning-Hotopp J.C."/>
        </authorList>
    </citation>
    <scope>NUCLEOTIDE SEQUENCE [LARGE SCALE GENOMIC DNA]</scope>
    <source>
        <strain evidence="2 4">Gilliam</strain>
    </source>
</reference>
<dbReference type="EMBL" id="LANO01000006">
    <property type="protein sequence ID" value="KJV53545.1"/>
    <property type="molecule type" value="Genomic_DNA"/>
</dbReference>
<evidence type="ECO:0000313" key="4">
    <source>
        <dbReference type="Proteomes" id="UP000033769"/>
    </source>
</evidence>
<evidence type="ECO:0000313" key="5">
    <source>
        <dbReference type="Proteomes" id="UP000244959"/>
    </source>
</evidence>
<organism evidence="2 4">
    <name type="scientific">Orientia tsutsugamushi str. Gilliam</name>
    <dbReference type="NCBI Taxonomy" id="1359184"/>
    <lineage>
        <taxon>Bacteria</taxon>
        <taxon>Pseudomonadati</taxon>
        <taxon>Pseudomonadota</taxon>
        <taxon>Alphaproteobacteria</taxon>
        <taxon>Rickettsiales</taxon>
        <taxon>Rickettsiaceae</taxon>
        <taxon>Rickettsieae</taxon>
        <taxon>Orientia</taxon>
    </lineage>
</organism>
<name>A0A0F3MCT4_ORITS</name>
<dbReference type="AlphaFoldDB" id="A0A0F3MCT4"/>
<dbReference type="SUPFAM" id="SSF47413">
    <property type="entry name" value="lambda repressor-like DNA-binding domains"/>
    <property type="match status" value="1"/>
</dbReference>
<dbReference type="InterPro" id="IPR010982">
    <property type="entry name" value="Lambda_DNA-bd_dom_sf"/>
</dbReference>
<dbReference type="SMART" id="SM00530">
    <property type="entry name" value="HTH_XRE"/>
    <property type="match status" value="1"/>
</dbReference>
<reference evidence="5" key="3">
    <citation type="submission" date="2018-03" db="EMBL/GenBank/DDBJ databases">
        <authorList>
            <person name="Batty M. E."/>
            <person name="Batty M E."/>
        </authorList>
    </citation>
    <scope>NUCLEOTIDE SEQUENCE [LARGE SCALE GENOMIC DNA]</scope>
    <source>
        <strain evidence="5">Gilliam</strain>
    </source>
</reference>
<gene>
    <name evidence="3" type="ORF">GILLIAM_01555</name>
    <name evidence="2" type="ORF">OTSGILL_0639</name>
</gene>
<feature type="domain" description="HTH cro/C1-type" evidence="1">
    <location>
        <begin position="19"/>
        <end position="73"/>
    </location>
</feature>
<evidence type="ECO:0000313" key="3">
    <source>
        <dbReference type="EMBL" id="SPR07837.1"/>
    </source>
</evidence>
<dbReference type="GO" id="GO:0003677">
    <property type="term" value="F:DNA binding"/>
    <property type="evidence" value="ECO:0007669"/>
    <property type="project" value="InterPro"/>
</dbReference>
<reference evidence="3" key="2">
    <citation type="submission" date="2018-03" db="EMBL/GenBank/DDBJ databases">
        <authorList>
            <person name="Keele B.F."/>
        </authorList>
    </citation>
    <scope>NUCLEOTIDE SEQUENCE [LARGE SCALE GENOMIC DNA]</scope>
    <source>
        <strain evidence="3">Gilliam</strain>
    </source>
</reference>
<proteinExistence type="predicted"/>
<dbReference type="Proteomes" id="UP000244959">
    <property type="component" value="Chromosome I"/>
</dbReference>
<keyword evidence="5" id="KW-1185">Reference proteome</keyword>
<dbReference type="EMBL" id="LS398551">
    <property type="protein sequence ID" value="SPR07837.1"/>
    <property type="molecule type" value="Genomic_DNA"/>
</dbReference>
<evidence type="ECO:0000313" key="2">
    <source>
        <dbReference type="EMBL" id="KJV53545.1"/>
    </source>
</evidence>
<dbReference type="Pfam" id="PF01381">
    <property type="entry name" value="HTH_3"/>
    <property type="match status" value="1"/>
</dbReference>
<dbReference type="PATRIC" id="fig|1359184.3.peg.2659"/>
<dbReference type="Proteomes" id="UP000033769">
    <property type="component" value="Unassembled WGS sequence"/>
</dbReference>
<sequence length="79" mass="9201">MAKHHEYIDRANRFIGNRIYMVRLEQKLSRNNLAASIGVTHQQLHKYEKGINRISIGRLMLIAKALNKNVDFFYDGADI</sequence>
<accession>A0A0F3MCT4</accession>
<dbReference type="Gene3D" id="1.10.260.40">
    <property type="entry name" value="lambda repressor-like DNA-binding domains"/>
    <property type="match status" value="1"/>
</dbReference>
<dbReference type="CDD" id="cd00093">
    <property type="entry name" value="HTH_XRE"/>
    <property type="match status" value="1"/>
</dbReference>
<evidence type="ECO:0000259" key="1">
    <source>
        <dbReference type="PROSITE" id="PS50943"/>
    </source>
</evidence>